<dbReference type="RefSeq" id="WP_347607033.1">
    <property type="nucleotide sequence ID" value="NZ_JBDPZC010000001.1"/>
</dbReference>
<dbReference type="Proteomes" id="UP001462640">
    <property type="component" value="Unassembled WGS sequence"/>
</dbReference>
<organism evidence="2 3">
    <name type="scientific">Roseateles flavus</name>
    <dbReference type="NCBI Taxonomy" id="3149041"/>
    <lineage>
        <taxon>Bacteria</taxon>
        <taxon>Pseudomonadati</taxon>
        <taxon>Pseudomonadota</taxon>
        <taxon>Betaproteobacteria</taxon>
        <taxon>Burkholderiales</taxon>
        <taxon>Sphaerotilaceae</taxon>
        <taxon>Roseateles</taxon>
    </lineage>
</organism>
<accession>A0ABV0GAZ7</accession>
<dbReference type="Gene3D" id="3.40.50.300">
    <property type="entry name" value="P-loop containing nucleotide triphosphate hydrolases"/>
    <property type="match status" value="1"/>
</dbReference>
<reference evidence="2 3" key="1">
    <citation type="submission" date="2024-05" db="EMBL/GenBank/DDBJ databases">
        <title>Roseateles sp. 2.12 16S ribosomal RNA gene Genome sequencing and assembly.</title>
        <authorList>
            <person name="Woo H."/>
        </authorList>
    </citation>
    <scope>NUCLEOTIDE SEQUENCE [LARGE SCALE GENOMIC DNA]</scope>
    <source>
        <strain evidence="2 3">2.12</strain>
    </source>
</reference>
<evidence type="ECO:0000256" key="1">
    <source>
        <dbReference type="SAM" id="MobiDB-lite"/>
    </source>
</evidence>
<evidence type="ECO:0000313" key="3">
    <source>
        <dbReference type="Proteomes" id="UP001462640"/>
    </source>
</evidence>
<dbReference type="Pfam" id="PF13481">
    <property type="entry name" value="AAA_25"/>
    <property type="match status" value="1"/>
</dbReference>
<comment type="caution">
    <text evidence="2">The sequence shown here is derived from an EMBL/GenBank/DDBJ whole genome shotgun (WGS) entry which is preliminary data.</text>
</comment>
<proteinExistence type="predicted"/>
<evidence type="ECO:0000313" key="2">
    <source>
        <dbReference type="EMBL" id="MEO3712194.1"/>
    </source>
</evidence>
<name>A0ABV0GAZ7_9BURK</name>
<dbReference type="EMBL" id="JBDPZC010000001">
    <property type="protein sequence ID" value="MEO3712194.1"/>
    <property type="molecule type" value="Genomic_DNA"/>
</dbReference>
<dbReference type="InterPro" id="IPR027417">
    <property type="entry name" value="P-loop_NTPase"/>
</dbReference>
<gene>
    <name evidence="2" type="ORF">ABDJ40_05355</name>
</gene>
<sequence>MSDEAIHTPPVRQLPVQLTDGVVLTCGADLRPEPIAWLWKDWLALGKLHILAGAPGQGKTTLALAMAATVTCGGRWPDGSRCSAGKVLVWSGEDDPADTLLPRLLAMGADASRVYFITATRVDGEAHPFDPARDMQQLIAEAERIGDVRLLVVDPVVSAVAGDSHKATEVRRALQPIVDLGAAIRAAVLGISHFSKGSAGRDPTERVVGSMAFGAVARVVLCAAKVQGDSDDKDRRILVRSKSNIGPDEGGFEYSIEHQQLDALPGIQASIISWGAAIAGTARELLAEVEADNNDGEAQDVESFLRALLADGPLPVQAIRADADGAGYSWDQTKRASNRIGVEKRKDGLRGGWIWALSSPREHEGSEGSKQRNMRSSHSSALPSELDTEEEVLL</sequence>
<dbReference type="SUPFAM" id="SSF52540">
    <property type="entry name" value="P-loop containing nucleoside triphosphate hydrolases"/>
    <property type="match status" value="1"/>
</dbReference>
<feature type="compositionally biased region" description="Basic and acidic residues" evidence="1">
    <location>
        <begin position="360"/>
        <end position="370"/>
    </location>
</feature>
<keyword evidence="3" id="KW-1185">Reference proteome</keyword>
<protein>
    <submittedName>
        <fullName evidence="2">AAA family ATPase</fullName>
    </submittedName>
</protein>
<feature type="region of interest" description="Disordered" evidence="1">
    <location>
        <begin position="360"/>
        <end position="394"/>
    </location>
</feature>